<dbReference type="GO" id="GO:0003677">
    <property type="term" value="F:DNA binding"/>
    <property type="evidence" value="ECO:0007669"/>
    <property type="project" value="InterPro"/>
</dbReference>
<comment type="caution">
    <text evidence="2">The sequence shown here is derived from an EMBL/GenBank/DDBJ whole genome shotgun (WGS) entry which is preliminary data.</text>
</comment>
<dbReference type="AlphaFoldDB" id="A0A8X8YVS4"/>
<gene>
    <name evidence="2" type="ORF">SASPL_101922</name>
</gene>
<feature type="region of interest" description="Disordered" evidence="1">
    <location>
        <begin position="262"/>
        <end position="331"/>
    </location>
</feature>
<feature type="compositionally biased region" description="Acidic residues" evidence="1">
    <location>
        <begin position="205"/>
        <end position="219"/>
    </location>
</feature>
<evidence type="ECO:0000313" key="3">
    <source>
        <dbReference type="Proteomes" id="UP000298416"/>
    </source>
</evidence>
<dbReference type="EMBL" id="PNBA02000001">
    <property type="protein sequence ID" value="KAG6437015.1"/>
    <property type="molecule type" value="Genomic_DNA"/>
</dbReference>
<feature type="compositionally biased region" description="Acidic residues" evidence="1">
    <location>
        <begin position="227"/>
        <end position="236"/>
    </location>
</feature>
<accession>A0A8X8YVS4</accession>
<dbReference type="PANTHER" id="PTHR13468">
    <property type="entry name" value="DEK PROTEIN"/>
    <property type="match status" value="1"/>
</dbReference>
<name>A0A8X8YVS4_SALSN</name>
<sequence length="331" mass="36787">MELESPRSERPTRERKTVERFVVGESPRASATKTLSIEKGKGTQLKDIPTVAFKLPKRKTDETLQLLHTILVGKKSKVHTLKKNIGLFSGFVWVENEEKQRTKVKEKLEKCVRGKLLDLCDVLNITVNKTSTKKEELTTVLVDFLESPHATTDSLLADKEKKGKKRKSRGSTSKSPSSSNATAGQSKKKQKLDSTSGKKSKPSMEEEQDGVVGEAESEQEEHHSDEGTDDDEDEPETYMLEEGLPPVMNRCRRGVEDSRVAVFQPDNQRGGGGYGKAPKLDGGNSYVSQYSGCLGDAGKRRRSKRLHRRKDGAGGGRSAARFLRQQQTLRC</sequence>
<dbReference type="GO" id="GO:0042393">
    <property type="term" value="F:histone binding"/>
    <property type="evidence" value="ECO:0007669"/>
    <property type="project" value="TreeGrafter"/>
</dbReference>
<dbReference type="Proteomes" id="UP000298416">
    <property type="component" value="Unassembled WGS sequence"/>
</dbReference>
<feature type="region of interest" description="Disordered" evidence="1">
    <location>
        <begin position="153"/>
        <end position="248"/>
    </location>
</feature>
<evidence type="ECO:0008006" key="4">
    <source>
        <dbReference type="Google" id="ProtNLM"/>
    </source>
</evidence>
<feature type="compositionally biased region" description="Basic residues" evidence="1">
    <location>
        <begin position="299"/>
        <end position="310"/>
    </location>
</feature>
<reference evidence="2" key="1">
    <citation type="submission" date="2018-01" db="EMBL/GenBank/DDBJ databases">
        <authorList>
            <person name="Mao J.F."/>
        </authorList>
    </citation>
    <scope>NUCLEOTIDE SEQUENCE</scope>
    <source>
        <strain evidence="2">Huo1</strain>
        <tissue evidence="2">Leaf</tissue>
    </source>
</reference>
<dbReference type="GO" id="GO:0005634">
    <property type="term" value="C:nucleus"/>
    <property type="evidence" value="ECO:0007669"/>
    <property type="project" value="TreeGrafter"/>
</dbReference>
<dbReference type="GO" id="GO:0006325">
    <property type="term" value="P:chromatin organization"/>
    <property type="evidence" value="ECO:0007669"/>
    <property type="project" value="InterPro"/>
</dbReference>
<reference evidence="2" key="2">
    <citation type="submission" date="2020-08" db="EMBL/GenBank/DDBJ databases">
        <title>Plant Genome Project.</title>
        <authorList>
            <person name="Zhang R.-G."/>
        </authorList>
    </citation>
    <scope>NUCLEOTIDE SEQUENCE</scope>
    <source>
        <strain evidence="2">Huo1</strain>
        <tissue evidence="2">Leaf</tissue>
    </source>
</reference>
<evidence type="ECO:0000256" key="1">
    <source>
        <dbReference type="SAM" id="MobiDB-lite"/>
    </source>
</evidence>
<feature type="compositionally biased region" description="Low complexity" evidence="1">
    <location>
        <begin position="170"/>
        <end position="179"/>
    </location>
</feature>
<keyword evidence="3" id="KW-1185">Reference proteome</keyword>
<organism evidence="2">
    <name type="scientific">Salvia splendens</name>
    <name type="common">Scarlet sage</name>
    <dbReference type="NCBI Taxonomy" id="180675"/>
    <lineage>
        <taxon>Eukaryota</taxon>
        <taxon>Viridiplantae</taxon>
        <taxon>Streptophyta</taxon>
        <taxon>Embryophyta</taxon>
        <taxon>Tracheophyta</taxon>
        <taxon>Spermatophyta</taxon>
        <taxon>Magnoliopsida</taxon>
        <taxon>eudicotyledons</taxon>
        <taxon>Gunneridae</taxon>
        <taxon>Pentapetalae</taxon>
        <taxon>asterids</taxon>
        <taxon>lamiids</taxon>
        <taxon>Lamiales</taxon>
        <taxon>Lamiaceae</taxon>
        <taxon>Nepetoideae</taxon>
        <taxon>Mentheae</taxon>
        <taxon>Salviinae</taxon>
        <taxon>Salvia</taxon>
        <taxon>Salvia subgen. Calosphace</taxon>
        <taxon>core Calosphace</taxon>
    </lineage>
</organism>
<evidence type="ECO:0000313" key="2">
    <source>
        <dbReference type="EMBL" id="KAG6437015.1"/>
    </source>
</evidence>
<protein>
    <recommendedName>
        <fullName evidence="4">Protein DEK</fullName>
    </recommendedName>
</protein>
<dbReference type="InterPro" id="IPR044198">
    <property type="entry name" value="DEK"/>
</dbReference>
<dbReference type="GO" id="GO:2000779">
    <property type="term" value="P:regulation of double-strand break repair"/>
    <property type="evidence" value="ECO:0007669"/>
    <property type="project" value="TreeGrafter"/>
</dbReference>
<dbReference type="PANTHER" id="PTHR13468:SF1">
    <property type="entry name" value="PROTEIN DEK"/>
    <property type="match status" value="1"/>
</dbReference>
<proteinExistence type="predicted"/>